<protein>
    <submittedName>
        <fullName evidence="3">Uncharacterized protein</fullName>
    </submittedName>
</protein>
<feature type="non-terminal residue" evidence="3">
    <location>
        <position position="1"/>
    </location>
</feature>
<dbReference type="EMBL" id="CAJOBJ010228051">
    <property type="protein sequence ID" value="CAF5048348.1"/>
    <property type="molecule type" value="Genomic_DNA"/>
</dbReference>
<gene>
    <name evidence="2" type="ORF">BYL167_LOCUS51288</name>
    <name evidence="4" type="ORF">GIL414_LOCUS59814</name>
    <name evidence="3" type="ORF">SMN809_LOCUS58506</name>
</gene>
<sequence length="41" mass="4394">MLKEQSHLDDLSSIASTPSSVRSSSTRSSISQPSRTSSRQA</sequence>
<feature type="compositionally biased region" description="Low complexity" evidence="1">
    <location>
        <begin position="12"/>
        <end position="41"/>
    </location>
</feature>
<evidence type="ECO:0000313" key="4">
    <source>
        <dbReference type="EMBL" id="CAF5048348.1"/>
    </source>
</evidence>
<dbReference type="Proteomes" id="UP000676336">
    <property type="component" value="Unassembled WGS sequence"/>
</dbReference>
<feature type="region of interest" description="Disordered" evidence="1">
    <location>
        <begin position="1"/>
        <end position="41"/>
    </location>
</feature>
<evidence type="ECO:0000256" key="1">
    <source>
        <dbReference type="SAM" id="MobiDB-lite"/>
    </source>
</evidence>
<dbReference type="AlphaFoldDB" id="A0A8S3DYI3"/>
<dbReference type="EMBL" id="CAJOBI010219713">
    <property type="protein sequence ID" value="CAF5038290.1"/>
    <property type="molecule type" value="Genomic_DNA"/>
</dbReference>
<dbReference type="EMBL" id="CAJOBH010161240">
    <property type="protein sequence ID" value="CAF4879460.1"/>
    <property type="molecule type" value="Genomic_DNA"/>
</dbReference>
<proteinExistence type="predicted"/>
<feature type="compositionally biased region" description="Basic and acidic residues" evidence="1">
    <location>
        <begin position="1"/>
        <end position="10"/>
    </location>
</feature>
<reference evidence="3" key="1">
    <citation type="submission" date="2021-02" db="EMBL/GenBank/DDBJ databases">
        <authorList>
            <person name="Nowell W R."/>
        </authorList>
    </citation>
    <scope>NUCLEOTIDE SEQUENCE</scope>
</reference>
<dbReference type="Proteomes" id="UP000681967">
    <property type="component" value="Unassembled WGS sequence"/>
</dbReference>
<evidence type="ECO:0000313" key="3">
    <source>
        <dbReference type="EMBL" id="CAF5038290.1"/>
    </source>
</evidence>
<evidence type="ECO:0000313" key="2">
    <source>
        <dbReference type="EMBL" id="CAF4879460.1"/>
    </source>
</evidence>
<name>A0A8S3DYI3_9BILA</name>
<dbReference type="Proteomes" id="UP000681720">
    <property type="component" value="Unassembled WGS sequence"/>
</dbReference>
<evidence type="ECO:0000313" key="5">
    <source>
        <dbReference type="Proteomes" id="UP000676336"/>
    </source>
</evidence>
<comment type="caution">
    <text evidence="3">The sequence shown here is derived from an EMBL/GenBank/DDBJ whole genome shotgun (WGS) entry which is preliminary data.</text>
</comment>
<accession>A0A8S3DYI3</accession>
<organism evidence="3 5">
    <name type="scientific">Rotaria magnacalcarata</name>
    <dbReference type="NCBI Taxonomy" id="392030"/>
    <lineage>
        <taxon>Eukaryota</taxon>
        <taxon>Metazoa</taxon>
        <taxon>Spiralia</taxon>
        <taxon>Gnathifera</taxon>
        <taxon>Rotifera</taxon>
        <taxon>Eurotatoria</taxon>
        <taxon>Bdelloidea</taxon>
        <taxon>Philodinida</taxon>
        <taxon>Philodinidae</taxon>
        <taxon>Rotaria</taxon>
    </lineage>
</organism>